<dbReference type="PANTHER" id="PTHR36867:SF1">
    <property type="entry name" value="RIKEN CDNA 2610318N02 GENE"/>
    <property type="match status" value="1"/>
</dbReference>
<sequence length="90" mass="10003">MASMMAPSSPIYTVPKIFGPFPLLPSKYMVKLQVARFKVKLNWVGLSLNPKSHMVGPQPPRLHFSYLTGNSENKLYCPGFLGTWAFSGSI</sequence>
<protein>
    <submittedName>
        <fullName evidence="1">(raccoon dog) hypothetical protein</fullName>
    </submittedName>
</protein>
<evidence type="ECO:0000313" key="1">
    <source>
        <dbReference type="EMBL" id="CAD7686459.1"/>
    </source>
</evidence>
<keyword evidence="2" id="KW-1185">Reference proteome</keyword>
<proteinExistence type="predicted"/>
<gene>
    <name evidence="1" type="ORF">NYPRO_LOCUS19252</name>
</gene>
<dbReference type="PANTHER" id="PTHR36867">
    <property type="entry name" value="MCG131172, ISOFORM CRA_A"/>
    <property type="match status" value="1"/>
</dbReference>
<evidence type="ECO:0000313" key="2">
    <source>
        <dbReference type="Proteomes" id="UP000645828"/>
    </source>
</evidence>
<dbReference type="Proteomes" id="UP000645828">
    <property type="component" value="Unassembled WGS sequence"/>
</dbReference>
<name>A0A811ZCK7_NYCPR</name>
<accession>A0A811ZCK7</accession>
<dbReference type="EMBL" id="CAJHUB010000762">
    <property type="protein sequence ID" value="CAD7686459.1"/>
    <property type="molecule type" value="Genomic_DNA"/>
</dbReference>
<organism evidence="1 2">
    <name type="scientific">Nyctereutes procyonoides</name>
    <name type="common">Raccoon dog</name>
    <name type="synonym">Canis procyonoides</name>
    <dbReference type="NCBI Taxonomy" id="34880"/>
    <lineage>
        <taxon>Eukaryota</taxon>
        <taxon>Metazoa</taxon>
        <taxon>Chordata</taxon>
        <taxon>Craniata</taxon>
        <taxon>Vertebrata</taxon>
        <taxon>Euteleostomi</taxon>
        <taxon>Mammalia</taxon>
        <taxon>Eutheria</taxon>
        <taxon>Laurasiatheria</taxon>
        <taxon>Carnivora</taxon>
        <taxon>Caniformia</taxon>
        <taxon>Canidae</taxon>
        <taxon>Nyctereutes</taxon>
    </lineage>
</organism>
<reference evidence="1" key="1">
    <citation type="submission" date="2020-12" db="EMBL/GenBank/DDBJ databases">
        <authorList>
            <consortium name="Molecular Ecology Group"/>
        </authorList>
    </citation>
    <scope>NUCLEOTIDE SEQUENCE</scope>
    <source>
        <strain evidence="1">TBG_1078</strain>
    </source>
</reference>
<dbReference type="AlphaFoldDB" id="A0A811ZCK7"/>
<comment type="caution">
    <text evidence="1">The sequence shown here is derived from an EMBL/GenBank/DDBJ whole genome shotgun (WGS) entry which is preliminary data.</text>
</comment>